<feature type="transmembrane region" description="Helical" evidence="1">
    <location>
        <begin position="147"/>
        <end position="167"/>
    </location>
</feature>
<dbReference type="AlphaFoldDB" id="A0A7I5EC79"/>
<feature type="transmembrane region" description="Helical" evidence="1">
    <location>
        <begin position="44"/>
        <end position="62"/>
    </location>
</feature>
<evidence type="ECO:0000313" key="3">
    <source>
        <dbReference type="WBParaSite" id="HCON_00139450-00001"/>
    </source>
</evidence>
<name>A0A7I5EC79_HAECO</name>
<protein>
    <submittedName>
        <fullName evidence="3">Transmembrane protein</fullName>
    </submittedName>
</protein>
<keyword evidence="1" id="KW-0812">Transmembrane</keyword>
<feature type="transmembrane region" description="Helical" evidence="1">
    <location>
        <begin position="97"/>
        <end position="117"/>
    </location>
</feature>
<evidence type="ECO:0000313" key="2">
    <source>
        <dbReference type="Proteomes" id="UP000025227"/>
    </source>
</evidence>
<keyword evidence="1" id="KW-1133">Transmembrane helix</keyword>
<accession>A0A7I5EC79</accession>
<reference evidence="3" key="1">
    <citation type="submission" date="2020-12" db="UniProtKB">
        <authorList>
            <consortium name="WormBaseParasite"/>
        </authorList>
    </citation>
    <scope>IDENTIFICATION</scope>
    <source>
        <strain evidence="3">MHco3</strain>
    </source>
</reference>
<evidence type="ECO:0000256" key="1">
    <source>
        <dbReference type="SAM" id="Phobius"/>
    </source>
</evidence>
<dbReference type="OMA" id="KWHLVAF"/>
<dbReference type="WBParaSite" id="HCON_00139450-00001">
    <property type="protein sequence ID" value="HCON_00139450-00001"/>
    <property type="gene ID" value="HCON_00139450"/>
</dbReference>
<keyword evidence="2" id="KW-1185">Reference proteome</keyword>
<dbReference type="Proteomes" id="UP000025227">
    <property type="component" value="Unplaced"/>
</dbReference>
<keyword evidence="1" id="KW-0472">Membrane</keyword>
<dbReference type="OrthoDB" id="5847726at2759"/>
<sequence length="210" mass="23809">MIFINTRPLDEGVHYDRRPSKAPSHHSVHSIHAEPPKRVHMSRVAFCLLVFYLLVSAVPVLLHYPLSLVSLTVPCLVVLYALCHINSENRSDYWPCCLVAIVGILIKTAAIIIYIAIFPFKDDMKKVALIPVRLQSGSNSYLDQYRLLFFIVLTALEIFILLVGICLKWHLVAFEKSTETNTHKRSFQRVTLTSNQPLISGSRRPSKASK</sequence>
<feature type="transmembrane region" description="Helical" evidence="1">
    <location>
        <begin position="68"/>
        <end position="85"/>
    </location>
</feature>
<organism evidence="2 3">
    <name type="scientific">Haemonchus contortus</name>
    <name type="common">Barber pole worm</name>
    <dbReference type="NCBI Taxonomy" id="6289"/>
    <lineage>
        <taxon>Eukaryota</taxon>
        <taxon>Metazoa</taxon>
        <taxon>Ecdysozoa</taxon>
        <taxon>Nematoda</taxon>
        <taxon>Chromadorea</taxon>
        <taxon>Rhabditida</taxon>
        <taxon>Rhabditina</taxon>
        <taxon>Rhabditomorpha</taxon>
        <taxon>Strongyloidea</taxon>
        <taxon>Trichostrongylidae</taxon>
        <taxon>Haemonchus</taxon>
    </lineage>
</organism>
<proteinExistence type="predicted"/>